<proteinExistence type="predicted"/>
<reference evidence="1" key="1">
    <citation type="submission" date="2019-03" db="EMBL/GenBank/DDBJ databases">
        <title>Afifella sp. nov., isolated from activated sludge.</title>
        <authorList>
            <person name="Li Q."/>
            <person name="Liu Y."/>
        </authorList>
    </citation>
    <scope>NUCLEOTIDE SEQUENCE</scope>
    <source>
        <strain evidence="1">L72</strain>
    </source>
</reference>
<comment type="caution">
    <text evidence="1">The sequence shown here is derived from an EMBL/GenBank/DDBJ whole genome shotgun (WGS) entry which is preliminary data.</text>
</comment>
<accession>A0A964WVE0</accession>
<name>A0A964WVE0_9HYPH</name>
<dbReference type="Proteomes" id="UP000773614">
    <property type="component" value="Unassembled WGS sequence"/>
</dbReference>
<organism evidence="1 2">
    <name type="scientific">Propylenella binzhouense</name>
    <dbReference type="NCBI Taxonomy" id="2555902"/>
    <lineage>
        <taxon>Bacteria</taxon>
        <taxon>Pseudomonadati</taxon>
        <taxon>Pseudomonadota</taxon>
        <taxon>Alphaproteobacteria</taxon>
        <taxon>Hyphomicrobiales</taxon>
        <taxon>Propylenellaceae</taxon>
        <taxon>Propylenella</taxon>
    </lineage>
</organism>
<sequence>MNPPLPRRRACCIANDGGEDIFLRAALGNYAVAELVIELGEPLVLIGRIDRRRHVETDEKWKYGCRNSCGFGGCGGSIVPRRGLCHEVIAPALVYIEHHLNPKRMPARYFLRRKRSRTGKSSTDAFAKTFTQGREGKQADLVRLPEAGCILDPLPQPCRSLSGSPRHRTKCVCRFGPGLPVRARAASFFAPQNKWPTGFHYGALCRALEVVVGVSSGSRRSPRAGGSAPAVV</sequence>
<dbReference type="AlphaFoldDB" id="A0A964WVE0"/>
<protein>
    <submittedName>
        <fullName evidence="1">Uncharacterized protein</fullName>
    </submittedName>
</protein>
<keyword evidence="2" id="KW-1185">Reference proteome</keyword>
<gene>
    <name evidence="1" type="ORF">E4O86_19795</name>
</gene>
<evidence type="ECO:0000313" key="1">
    <source>
        <dbReference type="EMBL" id="MYZ49954.1"/>
    </source>
</evidence>
<evidence type="ECO:0000313" key="2">
    <source>
        <dbReference type="Proteomes" id="UP000773614"/>
    </source>
</evidence>
<dbReference type="EMBL" id="SPKJ01000108">
    <property type="protein sequence ID" value="MYZ49954.1"/>
    <property type="molecule type" value="Genomic_DNA"/>
</dbReference>